<dbReference type="InterPro" id="IPR010432">
    <property type="entry name" value="RDD"/>
</dbReference>
<keyword evidence="2 5" id="KW-0812">Transmembrane</keyword>
<dbReference type="SUPFAM" id="SSF141571">
    <property type="entry name" value="Pentapeptide repeat-like"/>
    <property type="match status" value="2"/>
</dbReference>
<dbReference type="AlphaFoldDB" id="A0A926VCY3"/>
<dbReference type="Gene3D" id="2.160.20.80">
    <property type="entry name" value="E3 ubiquitin-protein ligase SopA"/>
    <property type="match status" value="2"/>
</dbReference>
<feature type="transmembrane region" description="Helical" evidence="5">
    <location>
        <begin position="94"/>
        <end position="112"/>
    </location>
</feature>
<evidence type="ECO:0000256" key="3">
    <source>
        <dbReference type="ARBA" id="ARBA00022989"/>
    </source>
</evidence>
<accession>A0A926VCY3</accession>
<proteinExistence type="predicted"/>
<dbReference type="PANTHER" id="PTHR14136">
    <property type="entry name" value="BTB_POZ DOMAIN-CONTAINING PROTEIN KCTD9"/>
    <property type="match status" value="1"/>
</dbReference>
<evidence type="ECO:0000256" key="2">
    <source>
        <dbReference type="ARBA" id="ARBA00022692"/>
    </source>
</evidence>
<dbReference type="EMBL" id="JACJPW010000021">
    <property type="protein sequence ID" value="MBD2181496.1"/>
    <property type="molecule type" value="Genomic_DNA"/>
</dbReference>
<protein>
    <submittedName>
        <fullName evidence="7">Pentapeptide repeat-containing protein</fullName>
    </submittedName>
</protein>
<feature type="transmembrane region" description="Helical" evidence="5">
    <location>
        <begin position="172"/>
        <end position="190"/>
    </location>
</feature>
<dbReference type="Pfam" id="PF00805">
    <property type="entry name" value="Pentapeptide"/>
    <property type="match status" value="2"/>
</dbReference>
<dbReference type="PANTHER" id="PTHR14136:SF17">
    <property type="entry name" value="BTB_POZ DOMAIN-CONTAINING PROTEIN KCTD9"/>
    <property type="match status" value="1"/>
</dbReference>
<feature type="transmembrane region" description="Helical" evidence="5">
    <location>
        <begin position="27"/>
        <end position="51"/>
    </location>
</feature>
<evidence type="ECO:0000256" key="1">
    <source>
        <dbReference type="ARBA" id="ARBA00004141"/>
    </source>
</evidence>
<evidence type="ECO:0000313" key="8">
    <source>
        <dbReference type="Proteomes" id="UP000641646"/>
    </source>
</evidence>
<evidence type="ECO:0000313" key="7">
    <source>
        <dbReference type="EMBL" id="MBD2181496.1"/>
    </source>
</evidence>
<sequence length="744" mass="80835">MLKKGTNSSEMSWQKRFRKLPLGVRRCGAWVVEVSLIVASGAVPFSIGLYAKEHQAQEAVPLNPVLVKTQETISQTLSLPIYQKNRQVAPLTNFFWTTALVTPLLVTGWQLYKLGVRGQTLPKQWFGVRVVTGEDHSPGVGRVMLREGLGRWGLSAGIAFAIWRYIGAYPDLGVLTGLVGLVLLGDGLSAKIDRRGRSLHDTIAGTRVVDAGEDDRTLPGSFPASPPRWLLQRQSKVTATTGEVGARQREKLFPVFKWVRQHPRFTVLILFLFSMVVMAGLLVGAYIYLQIRAERWILVQQKNDLFIALSKQISANSNGTLAEKQAAISAAAALEDDPRVVRLLVDLLAQEKEPKVIETIQQVLVRIGLDALPELQRLNQTLAKELDALLISEAQKEETGKAADSSKKLVPPLGKNELTDAEISNNPLALVQLRLRATQEAIVKILSIKNNPGTVKDLSRTVLGQTLGAAPFDLVLDKIDVSGINFQGSSLAGGSFQGTRFSSAGKDDRLGTFDDLIADLSSTDLRQANLTGAVLSYVSLENANLIRATLDRANLFEARLTGANLGSAKLIGASLEKAVLEKASLTGADLTEANLSQANLHRASLTRVGAMGAQLQLANLTESDWREADLSVANFNRAILKNANLGSTRLKGTNFNGTQLQNASFRNADLSMADFRDANLEGADFQGAIFLAPKQPVVGDQFIQTPNIATGPRIKGVDFSKVKNLDSDQISYICENGGRHPRCQ</sequence>
<dbReference type="GO" id="GO:0016020">
    <property type="term" value="C:membrane"/>
    <property type="evidence" value="ECO:0007669"/>
    <property type="project" value="UniProtKB-SubCell"/>
</dbReference>
<gene>
    <name evidence="7" type="ORF">H6G03_10310</name>
</gene>
<comment type="caution">
    <text evidence="7">The sequence shown here is derived from an EMBL/GenBank/DDBJ whole genome shotgun (WGS) entry which is preliminary data.</text>
</comment>
<reference evidence="7" key="1">
    <citation type="journal article" date="2015" name="ISME J.">
        <title>Draft Genome Sequence of Streptomyces incarnatus NRRL8089, which Produces the Nucleoside Antibiotic Sinefungin.</title>
        <authorList>
            <person name="Oshima K."/>
            <person name="Hattori M."/>
            <person name="Shimizu H."/>
            <person name="Fukuda K."/>
            <person name="Nemoto M."/>
            <person name="Inagaki K."/>
            <person name="Tamura T."/>
        </authorList>
    </citation>
    <scope>NUCLEOTIDE SEQUENCE</scope>
    <source>
        <strain evidence="7">FACHB-1375</strain>
    </source>
</reference>
<organism evidence="7 8">
    <name type="scientific">Aerosakkonema funiforme FACHB-1375</name>
    <dbReference type="NCBI Taxonomy" id="2949571"/>
    <lineage>
        <taxon>Bacteria</taxon>
        <taxon>Bacillati</taxon>
        <taxon>Cyanobacteriota</taxon>
        <taxon>Cyanophyceae</taxon>
        <taxon>Oscillatoriophycideae</taxon>
        <taxon>Aerosakkonematales</taxon>
        <taxon>Aerosakkonemataceae</taxon>
        <taxon>Aerosakkonema</taxon>
    </lineage>
</organism>
<feature type="transmembrane region" description="Helical" evidence="5">
    <location>
        <begin position="267"/>
        <end position="289"/>
    </location>
</feature>
<dbReference type="RefSeq" id="WP_190464302.1">
    <property type="nucleotide sequence ID" value="NZ_JACJPW010000021.1"/>
</dbReference>
<dbReference type="Proteomes" id="UP000641646">
    <property type="component" value="Unassembled WGS sequence"/>
</dbReference>
<dbReference type="Pfam" id="PF13599">
    <property type="entry name" value="Pentapeptide_4"/>
    <property type="match status" value="1"/>
</dbReference>
<evidence type="ECO:0000256" key="5">
    <source>
        <dbReference type="SAM" id="Phobius"/>
    </source>
</evidence>
<keyword evidence="4 5" id="KW-0472">Membrane</keyword>
<feature type="domain" description="RDD" evidence="6">
    <location>
        <begin position="52"/>
        <end position="205"/>
    </location>
</feature>
<name>A0A926VCY3_9CYAN</name>
<comment type="subcellular location">
    <subcellularLocation>
        <location evidence="1">Membrane</location>
        <topology evidence="1">Multi-pass membrane protein</topology>
    </subcellularLocation>
</comment>
<evidence type="ECO:0000259" key="6">
    <source>
        <dbReference type="Pfam" id="PF06271"/>
    </source>
</evidence>
<evidence type="ECO:0000256" key="4">
    <source>
        <dbReference type="ARBA" id="ARBA00023136"/>
    </source>
</evidence>
<keyword evidence="8" id="KW-1185">Reference proteome</keyword>
<keyword evidence="3 5" id="KW-1133">Transmembrane helix</keyword>
<dbReference type="Pfam" id="PF06271">
    <property type="entry name" value="RDD"/>
    <property type="match status" value="1"/>
</dbReference>
<dbReference type="InterPro" id="IPR001646">
    <property type="entry name" value="5peptide_repeat"/>
</dbReference>
<reference evidence="7" key="2">
    <citation type="submission" date="2020-08" db="EMBL/GenBank/DDBJ databases">
        <authorList>
            <person name="Chen M."/>
            <person name="Teng W."/>
            <person name="Zhao L."/>
            <person name="Hu C."/>
            <person name="Zhou Y."/>
            <person name="Han B."/>
            <person name="Song L."/>
            <person name="Shu W."/>
        </authorList>
    </citation>
    <scope>NUCLEOTIDE SEQUENCE</scope>
    <source>
        <strain evidence="7">FACHB-1375</strain>
    </source>
</reference>
<dbReference type="InterPro" id="IPR051082">
    <property type="entry name" value="Pentapeptide-BTB/POZ_domain"/>
</dbReference>